<dbReference type="AlphaFoldDB" id="A0A5J5ARI4"/>
<evidence type="ECO:0000256" key="1">
    <source>
        <dbReference type="SAM" id="MobiDB-lite"/>
    </source>
</evidence>
<proteinExistence type="predicted"/>
<keyword evidence="3" id="KW-1185">Reference proteome</keyword>
<feature type="region of interest" description="Disordered" evidence="1">
    <location>
        <begin position="27"/>
        <end position="99"/>
    </location>
</feature>
<dbReference type="Proteomes" id="UP000325577">
    <property type="component" value="Linkage Group LG18"/>
</dbReference>
<name>A0A5J5ARI4_9ASTE</name>
<accession>A0A5J5ARI4</accession>
<sequence>MLQCPLSSAAPIGTVSLEFRGFLTRPHQNPRQFTYLKSDRARDDEEWEGDDKRKHRSSKSRRIGNGEEADGLDSSGRRRSNGDRNESRKKVKWLEQGGK</sequence>
<evidence type="ECO:0000313" key="2">
    <source>
        <dbReference type="EMBL" id="KAA8533695.1"/>
    </source>
</evidence>
<protein>
    <submittedName>
        <fullName evidence="2">Uncharacterized protein</fullName>
    </submittedName>
</protein>
<reference evidence="2 3" key="1">
    <citation type="submission" date="2019-09" db="EMBL/GenBank/DDBJ databases">
        <title>A chromosome-level genome assembly of the Chinese tupelo Nyssa sinensis.</title>
        <authorList>
            <person name="Yang X."/>
            <person name="Kang M."/>
            <person name="Yang Y."/>
            <person name="Xiong H."/>
            <person name="Wang M."/>
            <person name="Zhang Z."/>
            <person name="Wang Z."/>
            <person name="Wu H."/>
            <person name="Ma T."/>
            <person name="Liu J."/>
            <person name="Xi Z."/>
        </authorList>
    </citation>
    <scope>NUCLEOTIDE SEQUENCE [LARGE SCALE GENOMIC DNA]</scope>
    <source>
        <strain evidence="2">J267</strain>
        <tissue evidence="2">Leaf</tissue>
    </source>
</reference>
<feature type="compositionally biased region" description="Basic residues" evidence="1">
    <location>
        <begin position="53"/>
        <end position="62"/>
    </location>
</feature>
<gene>
    <name evidence="2" type="ORF">F0562_031212</name>
</gene>
<dbReference type="EMBL" id="CM018041">
    <property type="protein sequence ID" value="KAA8533695.1"/>
    <property type="molecule type" value="Genomic_DNA"/>
</dbReference>
<evidence type="ECO:0000313" key="3">
    <source>
        <dbReference type="Proteomes" id="UP000325577"/>
    </source>
</evidence>
<organism evidence="2 3">
    <name type="scientific">Nyssa sinensis</name>
    <dbReference type="NCBI Taxonomy" id="561372"/>
    <lineage>
        <taxon>Eukaryota</taxon>
        <taxon>Viridiplantae</taxon>
        <taxon>Streptophyta</taxon>
        <taxon>Embryophyta</taxon>
        <taxon>Tracheophyta</taxon>
        <taxon>Spermatophyta</taxon>
        <taxon>Magnoliopsida</taxon>
        <taxon>eudicotyledons</taxon>
        <taxon>Gunneridae</taxon>
        <taxon>Pentapetalae</taxon>
        <taxon>asterids</taxon>
        <taxon>Cornales</taxon>
        <taxon>Nyssaceae</taxon>
        <taxon>Nyssa</taxon>
    </lineage>
</organism>